<evidence type="ECO:0000256" key="3">
    <source>
        <dbReference type="ARBA" id="ARBA00012439"/>
    </source>
</evidence>
<evidence type="ECO:0000313" key="14">
    <source>
        <dbReference type="Proteomes" id="UP000198571"/>
    </source>
</evidence>
<protein>
    <recommendedName>
        <fullName evidence="4">Farnesyl diphosphate synthase</fullName>
        <ecNumber evidence="3">2.5.1.10</ecNumber>
    </recommendedName>
    <alternativeName>
        <fullName evidence="10">(2E,6E)-farnesyl diphosphate synthase</fullName>
    </alternativeName>
    <alternativeName>
        <fullName evidence="9">Geranyltranstransferase</fullName>
    </alternativeName>
</protein>
<comment type="cofactor">
    <cofactor evidence="1">
        <name>Mg(2+)</name>
        <dbReference type="ChEBI" id="CHEBI:18420"/>
    </cofactor>
</comment>
<dbReference type="SFLD" id="SFLDG01017">
    <property type="entry name" value="Polyprenyl_Transferase_Like"/>
    <property type="match status" value="1"/>
</dbReference>
<accession>A0A1H9PKT7</accession>
<dbReference type="EC" id="2.5.1.10" evidence="3"/>
<dbReference type="Proteomes" id="UP000198571">
    <property type="component" value="Unassembled WGS sequence"/>
</dbReference>
<evidence type="ECO:0000256" key="5">
    <source>
        <dbReference type="ARBA" id="ARBA00022679"/>
    </source>
</evidence>
<dbReference type="GO" id="GO:0046872">
    <property type="term" value="F:metal ion binding"/>
    <property type="evidence" value="ECO:0007669"/>
    <property type="project" value="UniProtKB-KW"/>
</dbReference>
<dbReference type="InterPro" id="IPR053378">
    <property type="entry name" value="Prenyl_diphosphate_synthase"/>
</dbReference>
<keyword evidence="6" id="KW-0479">Metal-binding</keyword>
<evidence type="ECO:0000256" key="7">
    <source>
        <dbReference type="ARBA" id="ARBA00022842"/>
    </source>
</evidence>
<dbReference type="FunFam" id="1.10.600.10:FF:000001">
    <property type="entry name" value="Geranylgeranyl diphosphate synthase"/>
    <property type="match status" value="1"/>
</dbReference>
<keyword evidence="7" id="KW-0460">Magnesium</keyword>
<dbReference type="InterPro" id="IPR008949">
    <property type="entry name" value="Isoprenoid_synthase_dom_sf"/>
</dbReference>
<reference evidence="14" key="1">
    <citation type="submission" date="2016-10" db="EMBL/GenBank/DDBJ databases">
        <authorList>
            <person name="Varghese N."/>
            <person name="Submissions S."/>
        </authorList>
    </citation>
    <scope>NUCLEOTIDE SEQUENCE [LARGE SCALE GENOMIC DNA]</scope>
    <source>
        <strain evidence="14">S9</strain>
    </source>
</reference>
<evidence type="ECO:0000256" key="1">
    <source>
        <dbReference type="ARBA" id="ARBA00001946"/>
    </source>
</evidence>
<evidence type="ECO:0000256" key="10">
    <source>
        <dbReference type="ARBA" id="ARBA00032873"/>
    </source>
</evidence>
<dbReference type="Pfam" id="PF00348">
    <property type="entry name" value="polyprenyl_synt"/>
    <property type="match status" value="1"/>
</dbReference>
<dbReference type="InterPro" id="IPR000092">
    <property type="entry name" value="Polyprenyl_synt"/>
</dbReference>
<dbReference type="PANTHER" id="PTHR43281:SF1">
    <property type="entry name" value="FARNESYL DIPHOSPHATE SYNTHASE"/>
    <property type="match status" value="1"/>
</dbReference>
<dbReference type="AlphaFoldDB" id="A0A1H9PKT7"/>
<sequence>MKRPLSMHQFIQNEKQEIDKRLISFIEQLNAPASLKEAMIYSLEAGGKRIRPVLLLATMRGFGNITESGYHVACAIEMIHTYSLIHDDLPAMDDDDLRRGKPTNHKIFGEALAILAGDGLLTHSFKVVADLKDVDHKEKIKLVSIISEAAGPSGMVGGQVEDMEAEGEELELEQLQQIHHRKTGDLLALSLECGAILSKATDKEVEELKLFGKHLGLAFQIKDDLLDVEGDEEKIGKPTGSDETNDKNTYPKILGLNQAKEKLAYHLDEAKFHLEQVNMDKTILKDLADYIGTRSN</sequence>
<dbReference type="CDD" id="cd00685">
    <property type="entry name" value="Trans_IPPS_HT"/>
    <property type="match status" value="1"/>
</dbReference>
<dbReference type="PANTHER" id="PTHR43281">
    <property type="entry name" value="FARNESYL DIPHOSPHATE SYNTHASE"/>
    <property type="match status" value="1"/>
</dbReference>
<proteinExistence type="inferred from homology"/>
<keyword evidence="8" id="KW-0414">Isoprene biosynthesis</keyword>
<evidence type="ECO:0000256" key="8">
    <source>
        <dbReference type="ARBA" id="ARBA00023229"/>
    </source>
</evidence>
<dbReference type="GO" id="GO:0005737">
    <property type="term" value="C:cytoplasm"/>
    <property type="evidence" value="ECO:0007669"/>
    <property type="project" value="UniProtKB-ARBA"/>
</dbReference>
<dbReference type="STRING" id="1601833.SAMN05518684_101366"/>
<evidence type="ECO:0000256" key="12">
    <source>
        <dbReference type="RuleBase" id="RU004466"/>
    </source>
</evidence>
<organism evidence="13 14">
    <name type="scientific">Salipaludibacillus aurantiacus</name>
    <dbReference type="NCBI Taxonomy" id="1601833"/>
    <lineage>
        <taxon>Bacteria</taxon>
        <taxon>Bacillati</taxon>
        <taxon>Bacillota</taxon>
        <taxon>Bacilli</taxon>
        <taxon>Bacillales</taxon>
        <taxon>Bacillaceae</taxon>
    </lineage>
</organism>
<dbReference type="SUPFAM" id="SSF48576">
    <property type="entry name" value="Terpenoid synthases"/>
    <property type="match status" value="1"/>
</dbReference>
<evidence type="ECO:0000313" key="13">
    <source>
        <dbReference type="EMBL" id="SER48832.1"/>
    </source>
</evidence>
<dbReference type="InterPro" id="IPR033749">
    <property type="entry name" value="Polyprenyl_synt_CS"/>
</dbReference>
<keyword evidence="14" id="KW-1185">Reference proteome</keyword>
<evidence type="ECO:0000256" key="2">
    <source>
        <dbReference type="ARBA" id="ARBA00006706"/>
    </source>
</evidence>
<dbReference type="NCBIfam" id="NF045485">
    <property type="entry name" value="FPPsyn"/>
    <property type="match status" value="1"/>
</dbReference>
<evidence type="ECO:0000256" key="9">
    <source>
        <dbReference type="ARBA" id="ARBA00032380"/>
    </source>
</evidence>
<dbReference type="Gene3D" id="1.10.600.10">
    <property type="entry name" value="Farnesyl Diphosphate Synthase"/>
    <property type="match status" value="1"/>
</dbReference>
<dbReference type="PROSITE" id="PS00723">
    <property type="entry name" value="POLYPRENYL_SYNTHASE_1"/>
    <property type="match status" value="1"/>
</dbReference>
<evidence type="ECO:0000256" key="4">
    <source>
        <dbReference type="ARBA" id="ARBA00015100"/>
    </source>
</evidence>
<evidence type="ECO:0000256" key="11">
    <source>
        <dbReference type="ARBA" id="ARBA00049399"/>
    </source>
</evidence>
<dbReference type="GO" id="GO:0004337">
    <property type="term" value="F:(2E,6E)-farnesyl diphosphate synthase activity"/>
    <property type="evidence" value="ECO:0007669"/>
    <property type="project" value="UniProtKB-EC"/>
</dbReference>
<dbReference type="PROSITE" id="PS00444">
    <property type="entry name" value="POLYPRENYL_SYNTHASE_2"/>
    <property type="match status" value="1"/>
</dbReference>
<dbReference type="EMBL" id="FOGT01000001">
    <property type="protein sequence ID" value="SER48832.1"/>
    <property type="molecule type" value="Genomic_DNA"/>
</dbReference>
<dbReference type="GO" id="GO:0016114">
    <property type="term" value="P:terpenoid biosynthetic process"/>
    <property type="evidence" value="ECO:0007669"/>
    <property type="project" value="UniProtKB-ARBA"/>
</dbReference>
<keyword evidence="5 12" id="KW-0808">Transferase</keyword>
<comment type="catalytic activity">
    <reaction evidence="11">
        <text>isopentenyl diphosphate + (2E)-geranyl diphosphate = (2E,6E)-farnesyl diphosphate + diphosphate</text>
        <dbReference type="Rhea" id="RHEA:19361"/>
        <dbReference type="ChEBI" id="CHEBI:33019"/>
        <dbReference type="ChEBI" id="CHEBI:58057"/>
        <dbReference type="ChEBI" id="CHEBI:128769"/>
        <dbReference type="ChEBI" id="CHEBI:175763"/>
        <dbReference type="EC" id="2.5.1.10"/>
    </reaction>
</comment>
<dbReference type="SFLD" id="SFLDS00005">
    <property type="entry name" value="Isoprenoid_Synthase_Type_I"/>
    <property type="match status" value="1"/>
</dbReference>
<comment type="similarity">
    <text evidence="2 12">Belongs to the FPP/GGPP synthase family.</text>
</comment>
<gene>
    <name evidence="13" type="ORF">SAMN05518684_101366</name>
</gene>
<name>A0A1H9PKT7_9BACI</name>
<evidence type="ECO:0000256" key="6">
    <source>
        <dbReference type="ARBA" id="ARBA00022723"/>
    </source>
</evidence>